<dbReference type="Pfam" id="PF04403">
    <property type="entry name" value="PqiA"/>
    <property type="match status" value="1"/>
</dbReference>
<dbReference type="OrthoDB" id="9800207at2"/>
<evidence type="ECO:0000313" key="9">
    <source>
        <dbReference type="Proteomes" id="UP000247540"/>
    </source>
</evidence>
<keyword evidence="9" id="KW-1185">Reference proteome</keyword>
<keyword evidence="2" id="KW-1003">Cell membrane</keyword>
<feature type="transmembrane region" description="Helical" evidence="7">
    <location>
        <begin position="72"/>
        <end position="97"/>
    </location>
</feature>
<evidence type="ECO:0000256" key="6">
    <source>
        <dbReference type="ARBA" id="ARBA00023136"/>
    </source>
</evidence>
<dbReference type="PANTHER" id="PTHR30462:SF3">
    <property type="entry name" value="INTERMEMBRANE TRANSPORT PROTEIN PQIA"/>
    <property type="match status" value="1"/>
</dbReference>
<evidence type="ECO:0000256" key="5">
    <source>
        <dbReference type="ARBA" id="ARBA00022989"/>
    </source>
</evidence>
<dbReference type="AlphaFoldDB" id="A0A318SW92"/>
<gene>
    <name evidence="8" type="ORF">DFQ15_11921</name>
</gene>
<comment type="caution">
    <text evidence="8">The sequence shown here is derived from an EMBL/GenBank/DDBJ whole genome shotgun (WGS) entry which is preliminary data.</text>
</comment>
<keyword evidence="3" id="KW-0997">Cell inner membrane</keyword>
<comment type="subcellular location">
    <subcellularLocation>
        <location evidence="1">Cell inner membrane</location>
    </subcellularLocation>
</comment>
<feature type="transmembrane region" description="Helical" evidence="7">
    <location>
        <begin position="165"/>
        <end position="186"/>
    </location>
</feature>
<evidence type="ECO:0000256" key="7">
    <source>
        <dbReference type="SAM" id="Phobius"/>
    </source>
</evidence>
<dbReference type="GO" id="GO:0005886">
    <property type="term" value="C:plasma membrane"/>
    <property type="evidence" value="ECO:0007669"/>
    <property type="project" value="UniProtKB-SubCell"/>
</dbReference>
<dbReference type="RefSeq" id="WP_110466289.1">
    <property type="nucleotide sequence ID" value="NZ_JAMOFZ010000023.1"/>
</dbReference>
<evidence type="ECO:0000256" key="1">
    <source>
        <dbReference type="ARBA" id="ARBA00004533"/>
    </source>
</evidence>
<name>A0A318SW92_9BURK</name>
<evidence type="ECO:0000256" key="3">
    <source>
        <dbReference type="ARBA" id="ARBA00022519"/>
    </source>
</evidence>
<protein>
    <submittedName>
        <fullName evidence="8">Paraquat-inducible protein A</fullName>
    </submittedName>
</protein>
<organism evidence="8 9">
    <name type="scientific">Xylophilus ampelinus</name>
    <dbReference type="NCBI Taxonomy" id="54067"/>
    <lineage>
        <taxon>Bacteria</taxon>
        <taxon>Pseudomonadati</taxon>
        <taxon>Pseudomonadota</taxon>
        <taxon>Betaproteobacteria</taxon>
        <taxon>Burkholderiales</taxon>
        <taxon>Xylophilus</taxon>
    </lineage>
</organism>
<feature type="transmembrane region" description="Helical" evidence="7">
    <location>
        <begin position="192"/>
        <end position="215"/>
    </location>
</feature>
<evidence type="ECO:0000256" key="4">
    <source>
        <dbReference type="ARBA" id="ARBA00022692"/>
    </source>
</evidence>
<dbReference type="EMBL" id="QJTC01000019">
    <property type="protein sequence ID" value="PYE75833.1"/>
    <property type="molecule type" value="Genomic_DNA"/>
</dbReference>
<accession>A0A318SW92</accession>
<dbReference type="PANTHER" id="PTHR30462">
    <property type="entry name" value="INTERMEMBRANE TRANSPORT PROTEIN PQIB-RELATED"/>
    <property type="match status" value="1"/>
</dbReference>
<reference evidence="8 9" key="1">
    <citation type="submission" date="2018-06" db="EMBL/GenBank/DDBJ databases">
        <title>Genomic Encyclopedia of Type Strains, Phase III (KMG-III): the genomes of soil and plant-associated and newly described type strains.</title>
        <authorList>
            <person name="Whitman W."/>
        </authorList>
    </citation>
    <scope>NUCLEOTIDE SEQUENCE [LARGE SCALE GENOMIC DNA]</scope>
    <source>
        <strain evidence="8 9">CECT 7646</strain>
    </source>
</reference>
<dbReference type="InterPro" id="IPR007498">
    <property type="entry name" value="PqiA-like"/>
</dbReference>
<dbReference type="Proteomes" id="UP000247540">
    <property type="component" value="Unassembled WGS sequence"/>
</dbReference>
<dbReference type="InterPro" id="IPR051800">
    <property type="entry name" value="PqiA-PqiB_transport"/>
</dbReference>
<keyword evidence="6 7" id="KW-0472">Membrane</keyword>
<sequence>MTAQQAPRRWQPGEDVLARQDEDLQVPTARALGLLPCRRCGTVWQEAHEGDTCQRCGSRLHTSKPDSLNRTWALLIAACIMYLPANLLPVMVTRSLFGTQQDTIMSGVVFFWLSGSYGVATIIFVASFLVPLFKLVALIVLLVTAQRRSDWRRAERARLYHVIEFIGRWSMLDVFVVALLAGLVRIQGFAEITAGPGIAAFGAVVVLTMLASLTFDPKLSWYFQPGPPRPESATP</sequence>
<evidence type="ECO:0000256" key="2">
    <source>
        <dbReference type="ARBA" id="ARBA00022475"/>
    </source>
</evidence>
<evidence type="ECO:0000313" key="8">
    <source>
        <dbReference type="EMBL" id="PYE75833.1"/>
    </source>
</evidence>
<proteinExistence type="predicted"/>
<keyword evidence="5 7" id="KW-1133">Transmembrane helix</keyword>
<keyword evidence="4 7" id="KW-0812">Transmembrane</keyword>
<feature type="transmembrane region" description="Helical" evidence="7">
    <location>
        <begin position="117"/>
        <end position="144"/>
    </location>
</feature>